<dbReference type="Pfam" id="PF05383">
    <property type="entry name" value="La"/>
    <property type="match status" value="1"/>
</dbReference>
<dbReference type="Gene3D" id="3.30.70.330">
    <property type="match status" value="1"/>
</dbReference>
<evidence type="ECO:0000256" key="1">
    <source>
        <dbReference type="ARBA" id="ARBA00004123"/>
    </source>
</evidence>
<accession>A0A8C6XMJ3</accession>
<name>A0A8C6XMJ3_NAJNA</name>
<dbReference type="OMA" id="TRDWRVT"/>
<dbReference type="Proteomes" id="UP000694559">
    <property type="component" value="Unplaced"/>
</dbReference>
<dbReference type="SUPFAM" id="SSF46785">
    <property type="entry name" value="Winged helix' DNA-binding domain"/>
    <property type="match status" value="1"/>
</dbReference>
<dbReference type="GO" id="GO:0005634">
    <property type="term" value="C:nucleus"/>
    <property type="evidence" value="ECO:0007669"/>
    <property type="project" value="UniProtKB-SubCell"/>
</dbReference>
<dbReference type="InterPro" id="IPR035979">
    <property type="entry name" value="RBD_domain_sf"/>
</dbReference>
<keyword evidence="2 4" id="KW-0694">RNA-binding</keyword>
<dbReference type="InterPro" id="IPR036388">
    <property type="entry name" value="WH-like_DNA-bd_sf"/>
</dbReference>
<feature type="domain" description="HTH La-type RNA-binding" evidence="6">
    <location>
        <begin position="1"/>
        <end position="78"/>
    </location>
</feature>
<reference evidence="7" key="1">
    <citation type="submission" date="2025-08" db="UniProtKB">
        <authorList>
            <consortium name="Ensembl"/>
        </authorList>
    </citation>
    <scope>IDENTIFICATION</scope>
</reference>
<proteinExistence type="predicted"/>
<sequence>MEFYFSNYNLSRNLFLLRQIQRDKMGFVSIELLTTFKKMKRLTQNWRVVLYALQFSELLELNEDGTKVRRKNPFPETLENIPLSKTLLAWNVLSCEESDHSSLVLQENFLDAITKLFAPFGDIVCIRIFRPGKNLPPAVKKITSSYPELLARWCALVEYDKLKSAQKACAGLRHKQFCSLGQSIKVINLFTLKKTNVVGQEDNEKIEKVPKPFRKWSNKSSEGLEDFSSCSSSTEPGGVPVSTSTVPRKVFSPSGMSTTKPCNSSDQAVKPNCSSISHKVRLPLRKPLSGPPCPSSISAPKSGPSGLQKPSNSSWGNRVGPENLQTPKRHGPLYNQPVIQNRECLGSRPSSTTSVNQG</sequence>
<dbReference type="InterPro" id="IPR006630">
    <property type="entry name" value="La_HTH"/>
</dbReference>
<feature type="compositionally biased region" description="Polar residues" evidence="5">
    <location>
        <begin position="228"/>
        <end position="246"/>
    </location>
</feature>
<dbReference type="GeneTree" id="ENSGT00940000166580"/>
<protein>
    <recommendedName>
        <fullName evidence="6">HTH La-type RNA-binding domain-containing protein</fullName>
    </recommendedName>
</protein>
<dbReference type="PROSITE" id="PS50961">
    <property type="entry name" value="HTH_LA"/>
    <property type="match status" value="1"/>
</dbReference>
<evidence type="ECO:0000256" key="3">
    <source>
        <dbReference type="ARBA" id="ARBA00023242"/>
    </source>
</evidence>
<feature type="compositionally biased region" description="Polar residues" evidence="5">
    <location>
        <begin position="348"/>
        <end position="358"/>
    </location>
</feature>
<evidence type="ECO:0000256" key="2">
    <source>
        <dbReference type="ARBA" id="ARBA00022884"/>
    </source>
</evidence>
<organism evidence="7 8">
    <name type="scientific">Naja naja</name>
    <name type="common">Indian cobra</name>
    <dbReference type="NCBI Taxonomy" id="35670"/>
    <lineage>
        <taxon>Eukaryota</taxon>
        <taxon>Metazoa</taxon>
        <taxon>Chordata</taxon>
        <taxon>Craniata</taxon>
        <taxon>Vertebrata</taxon>
        <taxon>Euteleostomi</taxon>
        <taxon>Lepidosauria</taxon>
        <taxon>Squamata</taxon>
        <taxon>Bifurcata</taxon>
        <taxon>Unidentata</taxon>
        <taxon>Episquamata</taxon>
        <taxon>Toxicofera</taxon>
        <taxon>Serpentes</taxon>
        <taxon>Colubroidea</taxon>
        <taxon>Elapidae</taxon>
        <taxon>Elapinae</taxon>
        <taxon>Naja</taxon>
    </lineage>
</organism>
<evidence type="ECO:0000313" key="7">
    <source>
        <dbReference type="Ensembl" id="ENSNNAP00000016898.1"/>
    </source>
</evidence>
<dbReference type="InterPro" id="IPR012677">
    <property type="entry name" value="Nucleotide-bd_a/b_plait_sf"/>
</dbReference>
<dbReference type="OrthoDB" id="435402at2759"/>
<dbReference type="AlphaFoldDB" id="A0A8C6XMJ3"/>
<keyword evidence="3" id="KW-0539">Nucleus</keyword>
<dbReference type="FunFam" id="1.10.10.10:FF:000158">
    <property type="entry name" value="La ribonucleoprotein domain family member 7"/>
    <property type="match status" value="1"/>
</dbReference>
<keyword evidence="8" id="KW-1185">Reference proteome</keyword>
<dbReference type="PANTHER" id="PTHR22792">
    <property type="entry name" value="LUPUS LA PROTEIN-RELATED"/>
    <property type="match status" value="1"/>
</dbReference>
<evidence type="ECO:0000313" key="8">
    <source>
        <dbReference type="Proteomes" id="UP000694559"/>
    </source>
</evidence>
<dbReference type="SMART" id="SM00715">
    <property type="entry name" value="LA"/>
    <property type="match status" value="1"/>
</dbReference>
<dbReference type="Gene3D" id="1.10.10.10">
    <property type="entry name" value="Winged helix-like DNA-binding domain superfamily/Winged helix DNA-binding domain"/>
    <property type="match status" value="1"/>
</dbReference>
<dbReference type="GO" id="GO:0003729">
    <property type="term" value="F:mRNA binding"/>
    <property type="evidence" value="ECO:0007669"/>
    <property type="project" value="TreeGrafter"/>
</dbReference>
<evidence type="ECO:0000256" key="4">
    <source>
        <dbReference type="PROSITE-ProRule" id="PRU00332"/>
    </source>
</evidence>
<comment type="subcellular location">
    <subcellularLocation>
        <location evidence="1">Nucleus</location>
    </subcellularLocation>
</comment>
<evidence type="ECO:0000256" key="5">
    <source>
        <dbReference type="SAM" id="MobiDB-lite"/>
    </source>
</evidence>
<dbReference type="InterPro" id="IPR045180">
    <property type="entry name" value="La_dom_prot"/>
</dbReference>
<evidence type="ECO:0000259" key="6">
    <source>
        <dbReference type="PROSITE" id="PS50961"/>
    </source>
</evidence>
<dbReference type="PANTHER" id="PTHR22792:SF61">
    <property type="entry name" value="LA RIBONUCLEOPROTEIN DOMAIN FAMILY MEMBER 6"/>
    <property type="match status" value="1"/>
</dbReference>
<dbReference type="SUPFAM" id="SSF54928">
    <property type="entry name" value="RNA-binding domain, RBD"/>
    <property type="match status" value="1"/>
</dbReference>
<feature type="region of interest" description="Disordered" evidence="5">
    <location>
        <begin position="284"/>
        <end position="358"/>
    </location>
</feature>
<dbReference type="InterPro" id="IPR036390">
    <property type="entry name" value="WH_DNA-bd_sf"/>
</dbReference>
<feature type="compositionally biased region" description="Polar residues" evidence="5">
    <location>
        <begin position="254"/>
        <end position="271"/>
    </location>
</feature>
<reference evidence="7" key="2">
    <citation type="submission" date="2025-09" db="UniProtKB">
        <authorList>
            <consortium name="Ensembl"/>
        </authorList>
    </citation>
    <scope>IDENTIFICATION</scope>
</reference>
<dbReference type="Ensembl" id="ENSNNAT00000017734.1">
    <property type="protein sequence ID" value="ENSNNAP00000016898.1"/>
    <property type="gene ID" value="ENSNNAG00000011358.1"/>
</dbReference>
<feature type="region of interest" description="Disordered" evidence="5">
    <location>
        <begin position="215"/>
        <end position="271"/>
    </location>
</feature>